<dbReference type="AlphaFoldDB" id="A0A1C3ESN3"/>
<dbReference type="RefSeq" id="WP_068898378.1">
    <property type="nucleotide sequence ID" value="NZ_JBHUIF010000002.1"/>
</dbReference>
<evidence type="ECO:0000313" key="1">
    <source>
        <dbReference type="EMBL" id="ODA36251.1"/>
    </source>
</evidence>
<accession>A0A1C3ESN3</accession>
<organism evidence="1 2">
    <name type="scientific">Veronia pacifica</name>
    <dbReference type="NCBI Taxonomy" id="1080227"/>
    <lineage>
        <taxon>Bacteria</taxon>
        <taxon>Pseudomonadati</taxon>
        <taxon>Pseudomonadota</taxon>
        <taxon>Gammaproteobacteria</taxon>
        <taxon>Vibrionales</taxon>
        <taxon>Vibrionaceae</taxon>
        <taxon>Veronia</taxon>
    </lineage>
</organism>
<keyword evidence="2" id="KW-1185">Reference proteome</keyword>
<comment type="caution">
    <text evidence="1">The sequence shown here is derived from an EMBL/GenBank/DDBJ whole genome shotgun (WGS) entry which is preliminary data.</text>
</comment>
<dbReference type="OrthoDB" id="6315445at2"/>
<dbReference type="Proteomes" id="UP000094936">
    <property type="component" value="Unassembled WGS sequence"/>
</dbReference>
<evidence type="ECO:0000313" key="2">
    <source>
        <dbReference type="Proteomes" id="UP000094936"/>
    </source>
</evidence>
<name>A0A1C3ESN3_9GAMM</name>
<gene>
    <name evidence="1" type="ORF">A8L45_01230</name>
</gene>
<reference evidence="1 2" key="1">
    <citation type="submission" date="2016-05" db="EMBL/GenBank/DDBJ databases">
        <title>Genomic Taxonomy of the Vibrionaceae.</title>
        <authorList>
            <person name="Gomez-Gil B."/>
            <person name="Enciso-Ibarra J."/>
        </authorList>
    </citation>
    <scope>NUCLEOTIDE SEQUENCE [LARGE SCALE GENOMIC DNA]</scope>
    <source>
        <strain evidence="1 2">CAIM 1920</strain>
    </source>
</reference>
<protein>
    <submittedName>
        <fullName evidence="1">Uncharacterized protein</fullName>
    </submittedName>
</protein>
<proteinExistence type="predicted"/>
<sequence>MENLFIYSKDELKYQAFEVSESEIKKAISYRETLVKSLDIEIIYDQIIESYWDYKNKVNYWNLKSLSFPKADYIYNHEVRSSLNRLAFNLFNLSKLYLDLHYNEDKGKCFSFELTKEQSSKQKVIDQRSEIYETNLNYVVGCKIRNNNQHGQLPVREFTTGIRYDKNTLSRTVNFNIFYYYEDLKKANVPTKRLSKDIKLELTDIIDGFVYAISQKHMLNRNLTEVVVSKARASLLSMWKSYANEVGFEKYRCEVLLQNNKILGLSLEWFDVFEHLKNKHSHSINYSNLTLEK</sequence>
<dbReference type="EMBL" id="LYBM01000001">
    <property type="protein sequence ID" value="ODA36251.1"/>
    <property type="molecule type" value="Genomic_DNA"/>
</dbReference>